<feature type="compositionally biased region" description="Acidic residues" evidence="1">
    <location>
        <begin position="613"/>
        <end position="628"/>
    </location>
</feature>
<dbReference type="eggNOG" id="arCOG02556">
    <property type="taxonomic scope" value="Archaea"/>
</dbReference>
<feature type="region of interest" description="Disordered" evidence="1">
    <location>
        <begin position="321"/>
        <end position="342"/>
    </location>
</feature>
<name>L0K4M3_9EURY</name>
<organism evidence="3 4">
    <name type="scientific">Natronococcus occultus SP4</name>
    <dbReference type="NCBI Taxonomy" id="694430"/>
    <lineage>
        <taxon>Archaea</taxon>
        <taxon>Methanobacteriati</taxon>
        <taxon>Methanobacteriota</taxon>
        <taxon>Stenosarchaea group</taxon>
        <taxon>Halobacteria</taxon>
        <taxon>Halobacteriales</taxon>
        <taxon>Natrialbaceae</taxon>
        <taxon>Natronococcus</taxon>
    </lineage>
</organism>
<dbReference type="InterPro" id="IPR006311">
    <property type="entry name" value="TAT_signal"/>
</dbReference>
<feature type="compositionally biased region" description="Acidic residues" evidence="1">
    <location>
        <begin position="554"/>
        <end position="565"/>
    </location>
</feature>
<dbReference type="SUPFAM" id="SSF50998">
    <property type="entry name" value="Quinoprotein alcohol dehydrogenase-like"/>
    <property type="match status" value="1"/>
</dbReference>
<dbReference type="InterPro" id="IPR002372">
    <property type="entry name" value="PQQ_rpt_dom"/>
</dbReference>
<protein>
    <recommendedName>
        <fullName evidence="2">Pyrrolo-quinoline quinone repeat domain-containing protein</fullName>
    </recommendedName>
</protein>
<keyword evidence="4" id="KW-1185">Reference proteome</keyword>
<dbReference type="InterPro" id="IPR018391">
    <property type="entry name" value="PQQ_b-propeller_rpt"/>
</dbReference>
<dbReference type="SMART" id="SM00564">
    <property type="entry name" value="PQQ"/>
    <property type="match status" value="5"/>
</dbReference>
<dbReference type="InterPro" id="IPR011047">
    <property type="entry name" value="Quinoprotein_ADH-like_sf"/>
</dbReference>
<dbReference type="Proteomes" id="UP000010878">
    <property type="component" value="Chromosome"/>
</dbReference>
<evidence type="ECO:0000313" key="3">
    <source>
        <dbReference type="EMBL" id="AGB39294.1"/>
    </source>
</evidence>
<gene>
    <name evidence="3" type="ORF">Natoc_3576</name>
</gene>
<dbReference type="Pfam" id="PF13360">
    <property type="entry name" value="PQQ_2"/>
    <property type="match status" value="2"/>
</dbReference>
<evidence type="ECO:0000313" key="4">
    <source>
        <dbReference type="Proteomes" id="UP000010878"/>
    </source>
</evidence>
<dbReference type="AlphaFoldDB" id="L0K4M3"/>
<feature type="domain" description="Pyrrolo-quinoline quinone repeat" evidence="2">
    <location>
        <begin position="105"/>
        <end position="209"/>
    </location>
</feature>
<evidence type="ECO:0000259" key="2">
    <source>
        <dbReference type="Pfam" id="PF13360"/>
    </source>
</evidence>
<feature type="region of interest" description="Disordered" evidence="1">
    <location>
        <begin position="424"/>
        <end position="635"/>
    </location>
</feature>
<dbReference type="HOGENOM" id="CLU_037096_0_0_2"/>
<proteinExistence type="predicted"/>
<evidence type="ECO:0000256" key="1">
    <source>
        <dbReference type="SAM" id="MobiDB-lite"/>
    </source>
</evidence>
<reference evidence="3 4" key="1">
    <citation type="submission" date="2012-11" db="EMBL/GenBank/DDBJ databases">
        <title>FINISHED of Natronococcus occultus SP4, DSM 3396.</title>
        <authorList>
            <consortium name="DOE Joint Genome Institute"/>
            <person name="Eisen J."/>
            <person name="Huntemann M."/>
            <person name="Wei C.-L."/>
            <person name="Han J."/>
            <person name="Detter J.C."/>
            <person name="Han C."/>
            <person name="Tapia R."/>
            <person name="Chen A."/>
            <person name="Kyrpides N."/>
            <person name="Mavromatis K."/>
            <person name="Markowitz V."/>
            <person name="Szeto E."/>
            <person name="Ivanova N."/>
            <person name="Mikhailova N."/>
            <person name="Ovchinnikova G."/>
            <person name="Pagani I."/>
            <person name="Pati A."/>
            <person name="Goodwin L."/>
            <person name="Nordberg H.P."/>
            <person name="Cantor M.N."/>
            <person name="Hua S.X."/>
            <person name="Woyke T."/>
            <person name="Eisen J."/>
            <person name="Klenk H.-P."/>
            <person name="Klenk H.-P."/>
        </authorList>
    </citation>
    <scope>NUCLEOTIDE SEQUENCE [LARGE SCALE GENOMIC DNA]</scope>
    <source>
        <strain evidence="3 4">SP4</strain>
    </source>
</reference>
<dbReference type="STRING" id="694430.Natoc_3576"/>
<dbReference type="EMBL" id="CP003929">
    <property type="protein sequence ID" value="AGB39294.1"/>
    <property type="molecule type" value="Genomic_DNA"/>
</dbReference>
<dbReference type="InterPro" id="IPR015943">
    <property type="entry name" value="WD40/YVTN_repeat-like_dom_sf"/>
</dbReference>
<dbReference type="eggNOG" id="arCOG04450">
    <property type="taxonomic scope" value="Archaea"/>
</dbReference>
<dbReference type="KEGG" id="nou:Natoc_3576"/>
<dbReference type="PROSITE" id="PS51318">
    <property type="entry name" value="TAT"/>
    <property type="match status" value="1"/>
</dbReference>
<dbReference type="PANTHER" id="PTHR34512">
    <property type="entry name" value="CELL SURFACE PROTEIN"/>
    <property type="match status" value="1"/>
</dbReference>
<feature type="compositionally biased region" description="Acidic residues" evidence="1">
    <location>
        <begin position="427"/>
        <end position="518"/>
    </location>
</feature>
<dbReference type="Gene3D" id="2.130.10.10">
    <property type="entry name" value="YVTN repeat-like/Quinoprotein amine dehydrogenase"/>
    <property type="match status" value="2"/>
</dbReference>
<accession>L0K4M3</accession>
<feature type="compositionally biased region" description="Acidic residues" evidence="1">
    <location>
        <begin position="575"/>
        <end position="587"/>
    </location>
</feature>
<sequence>MPDAEERVSMAHWRRRSVLSTGVALAAGAALTAVGTAGAESGTATVDGTTAEAEQGWSSSRGNAGNTGFVPADGAFPEPETIAWSYDRTGDLAAVGDAVYLRTGSELHALEDADGSVRWTADGIDAAGVPAVAGDTVYVGGGQLTALAAASGDPRWTTSLDGESTAPTVVDDAVYLVADGELLAIDAADGETIWRREEVVLERTDADAAADVEDADVGFAALPVAVTDGTVYAAVGEGTGHEGTAGFAAFDAATGETSWTYWEQWRWDPHGYVMATEDRVYTGSIGDGETYPVLDAETGTERERLSYRFPPAMTDETRVTTDRHEFSSAVPGEPESWSEGGGTDAWRRPVIVGETVIVPYYPGDETVDALYGFDLEDGTEQWTFTHADLDIGDLSEWYAASEDTVYASASGDEDGERLVAIRAGDGEATDGDEDSEDGESEDEGADNEPEDDAEEESDDSDSEDESDGNSETDDTDDSGSEPEGSDEADSEPDEAGSDPEDGSSSDDAEDDGLEEGSESGDGTDPGDDPNDGSDGTTDDSDAGGSSEGNRDDDSSGTDGEDDGYAGEEAGSEANSTDDGDNETDDPGNDGSTAEDSNDGARDVDENSSAADQNGDEDDGTADSDEADEMPGFTAGVGVVSGALGLEWLRRRASVDEDVTE</sequence>
<feature type="domain" description="Pyrrolo-quinoline quinone repeat" evidence="2">
    <location>
        <begin position="248"/>
        <end position="434"/>
    </location>
</feature>
<feature type="compositionally biased region" description="Acidic residues" evidence="1">
    <location>
        <begin position="524"/>
        <end position="541"/>
    </location>
</feature>
<dbReference type="PANTHER" id="PTHR34512:SF30">
    <property type="entry name" value="OUTER MEMBRANE PROTEIN ASSEMBLY FACTOR BAMB"/>
    <property type="match status" value="1"/>
</dbReference>